<sequence>MVNGRLCNGGKRVEEEEDGLNAVDDSTRSHIILVSFYRGNQKVNDYIEWLSLYVPIYRARNVDAVTAHLPLGPNRRRRRELPIHLWVTLLFASGTTTSFFIRNRPGVGNHTASLVHLCVLDENASWIEGMKMICPKDLKNRLGKTLGQTRQGQVFKLAPMMAHEDNSSFTARALIDWVTFIGRQWFLRNTSFTARTIIEWVAVILLECVVQHPGSQLNGRQWFLWNSPFTTRLR</sequence>
<evidence type="ECO:0000313" key="2">
    <source>
        <dbReference type="Proteomes" id="UP001374535"/>
    </source>
</evidence>
<name>A0AAQ3SCJ6_VIGMU</name>
<protein>
    <submittedName>
        <fullName evidence="1">Uncharacterized protein</fullName>
    </submittedName>
</protein>
<proteinExistence type="predicted"/>
<dbReference type="AlphaFoldDB" id="A0AAQ3SCJ6"/>
<evidence type="ECO:0000313" key="1">
    <source>
        <dbReference type="EMBL" id="WVZ23896.1"/>
    </source>
</evidence>
<reference evidence="1 2" key="1">
    <citation type="journal article" date="2023" name="Life. Sci Alliance">
        <title>Evolutionary insights into 3D genome organization and epigenetic landscape of Vigna mungo.</title>
        <authorList>
            <person name="Junaid A."/>
            <person name="Singh B."/>
            <person name="Bhatia S."/>
        </authorList>
    </citation>
    <scope>NUCLEOTIDE SEQUENCE [LARGE SCALE GENOMIC DNA]</scope>
    <source>
        <strain evidence="1">Urdbean</strain>
    </source>
</reference>
<accession>A0AAQ3SCJ6</accession>
<organism evidence="1 2">
    <name type="scientific">Vigna mungo</name>
    <name type="common">Black gram</name>
    <name type="synonym">Phaseolus mungo</name>
    <dbReference type="NCBI Taxonomy" id="3915"/>
    <lineage>
        <taxon>Eukaryota</taxon>
        <taxon>Viridiplantae</taxon>
        <taxon>Streptophyta</taxon>
        <taxon>Embryophyta</taxon>
        <taxon>Tracheophyta</taxon>
        <taxon>Spermatophyta</taxon>
        <taxon>Magnoliopsida</taxon>
        <taxon>eudicotyledons</taxon>
        <taxon>Gunneridae</taxon>
        <taxon>Pentapetalae</taxon>
        <taxon>rosids</taxon>
        <taxon>fabids</taxon>
        <taxon>Fabales</taxon>
        <taxon>Fabaceae</taxon>
        <taxon>Papilionoideae</taxon>
        <taxon>50 kb inversion clade</taxon>
        <taxon>NPAAA clade</taxon>
        <taxon>indigoferoid/millettioid clade</taxon>
        <taxon>Phaseoleae</taxon>
        <taxon>Vigna</taxon>
    </lineage>
</organism>
<dbReference type="Proteomes" id="UP001374535">
    <property type="component" value="Chromosome 1"/>
</dbReference>
<keyword evidence="2" id="KW-1185">Reference proteome</keyword>
<dbReference type="EMBL" id="CP144700">
    <property type="protein sequence ID" value="WVZ23896.1"/>
    <property type="molecule type" value="Genomic_DNA"/>
</dbReference>
<gene>
    <name evidence="1" type="ORF">V8G54_002440</name>
</gene>